<organism evidence="4 5">
    <name type="scientific">Cohnella soli</name>
    <dbReference type="NCBI Taxonomy" id="425005"/>
    <lineage>
        <taxon>Bacteria</taxon>
        <taxon>Bacillati</taxon>
        <taxon>Bacillota</taxon>
        <taxon>Bacilli</taxon>
        <taxon>Bacillales</taxon>
        <taxon>Paenibacillaceae</taxon>
        <taxon>Cohnella</taxon>
    </lineage>
</organism>
<keyword evidence="2 4" id="KW-0503">Monooxygenase</keyword>
<comment type="caution">
    <text evidence="4">The sequence shown here is derived from an EMBL/GenBank/DDBJ whole genome shotgun (WGS) entry which is preliminary data.</text>
</comment>
<dbReference type="GO" id="GO:0004497">
    <property type="term" value="F:monooxygenase activity"/>
    <property type="evidence" value="ECO:0007669"/>
    <property type="project" value="UniProtKB-KW"/>
</dbReference>
<evidence type="ECO:0000313" key="5">
    <source>
        <dbReference type="Proteomes" id="UP001596113"/>
    </source>
</evidence>
<dbReference type="Proteomes" id="UP001596113">
    <property type="component" value="Unassembled WGS sequence"/>
</dbReference>
<dbReference type="SUPFAM" id="SSF51905">
    <property type="entry name" value="FAD/NAD(P)-binding domain"/>
    <property type="match status" value="1"/>
</dbReference>
<keyword evidence="1" id="KW-0560">Oxidoreductase</keyword>
<evidence type="ECO:0000259" key="3">
    <source>
        <dbReference type="Pfam" id="PF01494"/>
    </source>
</evidence>
<dbReference type="PANTHER" id="PTHR13789">
    <property type="entry name" value="MONOOXYGENASE"/>
    <property type="match status" value="1"/>
</dbReference>
<dbReference type="RefSeq" id="WP_378138676.1">
    <property type="nucleotide sequence ID" value="NZ_JBHSMI010000056.1"/>
</dbReference>
<dbReference type="InterPro" id="IPR050493">
    <property type="entry name" value="FAD-dep_Monooxygenase_BioMet"/>
</dbReference>
<protein>
    <submittedName>
        <fullName evidence="4">FAD-dependent monooxygenase</fullName>
    </submittedName>
</protein>
<evidence type="ECO:0000313" key="4">
    <source>
        <dbReference type="EMBL" id="MFC5406579.1"/>
    </source>
</evidence>
<keyword evidence="5" id="KW-1185">Reference proteome</keyword>
<evidence type="ECO:0000256" key="1">
    <source>
        <dbReference type="ARBA" id="ARBA00023002"/>
    </source>
</evidence>
<reference evidence="5" key="1">
    <citation type="journal article" date="2019" name="Int. J. Syst. Evol. Microbiol.">
        <title>The Global Catalogue of Microorganisms (GCM) 10K type strain sequencing project: providing services to taxonomists for standard genome sequencing and annotation.</title>
        <authorList>
            <consortium name="The Broad Institute Genomics Platform"/>
            <consortium name="The Broad Institute Genome Sequencing Center for Infectious Disease"/>
            <person name="Wu L."/>
            <person name="Ma J."/>
        </authorList>
    </citation>
    <scope>NUCLEOTIDE SEQUENCE [LARGE SCALE GENOMIC DNA]</scope>
    <source>
        <strain evidence="5">CGMCC 1.18575</strain>
    </source>
</reference>
<feature type="domain" description="FAD-binding" evidence="3">
    <location>
        <begin position="2"/>
        <end position="321"/>
    </location>
</feature>
<gene>
    <name evidence="4" type="ORF">ACFPOF_27930</name>
</gene>
<name>A0ABW0I162_9BACL</name>
<evidence type="ECO:0000256" key="2">
    <source>
        <dbReference type="ARBA" id="ARBA00023033"/>
    </source>
</evidence>
<dbReference type="PRINTS" id="PR00420">
    <property type="entry name" value="RNGMNOXGNASE"/>
</dbReference>
<proteinExistence type="predicted"/>
<sequence>MKIIIVGAGISGLATAVALQNIGLDVSIYDKNEGLEKRGAALTLWSNGTLALKKLNVLEDLLDHASSLSMANLYSSRGKLLETLTINYATPTVGILRYDLLRILAGKVGEEKIFWNKKLKNLTGNAVTFEDGTSVEADMVIAADGIHSVLRRQFVGDALQFSGYTSWRGISKTSVPSNYENTMTQIWGEGSRFGFVPLIGGRTYWFATANVRAGESQTHDITQLIGSFPDPVNKIFAGQEKSEIIHLDIYDRNPIRQWSYGHALLLGDSAHPMTPSLGLGACTALEDAVCLSECFSNSKSIRQIFNEFESKRVRRANQIVKLSRRIGLIGQMQHPLMCQIRNRMYPLVPRRWKKRIWDKLYGFEFQDPM</sequence>
<dbReference type="PANTHER" id="PTHR13789:SF309">
    <property type="entry name" value="PUTATIVE (AFU_ORTHOLOGUE AFUA_6G14510)-RELATED"/>
    <property type="match status" value="1"/>
</dbReference>
<dbReference type="Pfam" id="PF01494">
    <property type="entry name" value="FAD_binding_3"/>
    <property type="match status" value="1"/>
</dbReference>
<dbReference type="InterPro" id="IPR036188">
    <property type="entry name" value="FAD/NAD-bd_sf"/>
</dbReference>
<accession>A0ABW0I162</accession>
<dbReference type="InterPro" id="IPR002938">
    <property type="entry name" value="FAD-bd"/>
</dbReference>
<dbReference type="EMBL" id="JBHSMI010000056">
    <property type="protein sequence ID" value="MFC5406579.1"/>
    <property type="molecule type" value="Genomic_DNA"/>
</dbReference>
<dbReference type="Gene3D" id="3.50.50.60">
    <property type="entry name" value="FAD/NAD(P)-binding domain"/>
    <property type="match status" value="1"/>
</dbReference>